<gene>
    <name evidence="2" type="ORF">DXB87_08640</name>
</gene>
<feature type="domain" description="Knr4/Smi1-like" evidence="1">
    <location>
        <begin position="54"/>
        <end position="174"/>
    </location>
</feature>
<accession>A0A3E4Z8K5</accession>
<evidence type="ECO:0000259" key="1">
    <source>
        <dbReference type="Pfam" id="PF09346"/>
    </source>
</evidence>
<sequence>MFHIFVYEHCFTISLVRNLESNVLTYLNKYGKERIGKAPHIAEYAWLNVMYPCVTETEVCDLEKRLGVAIPKVYKDFLMNVSNGFDIMNCTLALHGCRTSYDRSDLDSWYPFNLEDAQKYERPKNATPEMFFLGTYEYDGSKLYLNTLDDKIYYCDRYDATPLKSWDSLSAMLTSEIERIFGLFDADGHCIDEDVPTIPVAL</sequence>
<comment type="caution">
    <text evidence="2">The sequence shown here is derived from an EMBL/GenBank/DDBJ whole genome shotgun (WGS) entry which is preliminary data.</text>
</comment>
<dbReference type="InterPro" id="IPR018958">
    <property type="entry name" value="Knr4/Smi1-like_dom"/>
</dbReference>
<dbReference type="RefSeq" id="WP_117701885.1">
    <property type="nucleotide sequence ID" value="NZ_QSTW01000009.1"/>
</dbReference>
<dbReference type="EMBL" id="QSTW01000009">
    <property type="protein sequence ID" value="RGM91353.1"/>
    <property type="molecule type" value="Genomic_DNA"/>
</dbReference>
<dbReference type="Pfam" id="PF09346">
    <property type="entry name" value="SMI1_KNR4"/>
    <property type="match status" value="1"/>
</dbReference>
<dbReference type="Proteomes" id="UP000260814">
    <property type="component" value="Unassembled WGS sequence"/>
</dbReference>
<dbReference type="SUPFAM" id="SSF160631">
    <property type="entry name" value="SMI1/KNR4-like"/>
    <property type="match status" value="1"/>
</dbReference>
<reference evidence="2 3" key="1">
    <citation type="submission" date="2018-08" db="EMBL/GenBank/DDBJ databases">
        <title>A genome reference for cultivated species of the human gut microbiota.</title>
        <authorList>
            <person name="Zou Y."/>
            <person name="Xue W."/>
            <person name="Luo G."/>
        </authorList>
    </citation>
    <scope>NUCLEOTIDE SEQUENCE [LARGE SCALE GENOMIC DNA]</scope>
    <source>
        <strain evidence="2 3">OM06-2</strain>
    </source>
</reference>
<proteinExistence type="predicted"/>
<name>A0A3E4Z8K5_9BACT</name>
<dbReference type="InterPro" id="IPR037883">
    <property type="entry name" value="Knr4/Smi1-like_sf"/>
</dbReference>
<dbReference type="AlphaFoldDB" id="A0A3E4Z8K5"/>
<dbReference type="Gene3D" id="3.40.1580.10">
    <property type="entry name" value="SMI1/KNR4-like"/>
    <property type="match status" value="1"/>
</dbReference>
<organism evidence="2 3">
    <name type="scientific">Phocaeicola plebeius</name>
    <dbReference type="NCBI Taxonomy" id="310297"/>
    <lineage>
        <taxon>Bacteria</taxon>
        <taxon>Pseudomonadati</taxon>
        <taxon>Bacteroidota</taxon>
        <taxon>Bacteroidia</taxon>
        <taxon>Bacteroidales</taxon>
        <taxon>Bacteroidaceae</taxon>
        <taxon>Phocaeicola</taxon>
    </lineage>
</organism>
<evidence type="ECO:0000313" key="3">
    <source>
        <dbReference type="Proteomes" id="UP000260814"/>
    </source>
</evidence>
<evidence type="ECO:0000313" key="2">
    <source>
        <dbReference type="EMBL" id="RGM91353.1"/>
    </source>
</evidence>
<protein>
    <submittedName>
        <fullName evidence="2">SMI1/KNR4 family protein</fullName>
    </submittedName>
</protein>